<comment type="caution">
    <text evidence="2">The sequence shown here is derived from an EMBL/GenBank/DDBJ whole genome shotgun (WGS) entry which is preliminary data.</text>
</comment>
<protein>
    <submittedName>
        <fullName evidence="2">Caspase family protein</fullName>
        <ecNumber evidence="2">3.4.22.-</ecNumber>
    </submittedName>
</protein>
<dbReference type="Gene3D" id="3.40.50.1460">
    <property type="match status" value="1"/>
</dbReference>
<dbReference type="InterPro" id="IPR036365">
    <property type="entry name" value="PGBD-like_sf"/>
</dbReference>
<gene>
    <name evidence="2" type="ORF">QO034_07150</name>
</gene>
<dbReference type="EC" id="3.4.22.-" evidence="2"/>
<dbReference type="GO" id="GO:0016787">
    <property type="term" value="F:hydrolase activity"/>
    <property type="evidence" value="ECO:0007669"/>
    <property type="project" value="UniProtKB-KW"/>
</dbReference>
<dbReference type="PANTHER" id="PTHR22576:SF37">
    <property type="entry name" value="MUCOSA-ASSOCIATED LYMPHOID TISSUE LYMPHOMA TRANSLOCATION PROTEIN 1"/>
    <property type="match status" value="1"/>
</dbReference>
<dbReference type="Proteomes" id="UP001227126">
    <property type="component" value="Unassembled WGS sequence"/>
</dbReference>
<dbReference type="InterPro" id="IPR011600">
    <property type="entry name" value="Pept_C14_caspase"/>
</dbReference>
<dbReference type="Pfam" id="PF00656">
    <property type="entry name" value="Peptidase_C14"/>
    <property type="match status" value="1"/>
</dbReference>
<dbReference type="SUPFAM" id="SSF47090">
    <property type="entry name" value="PGBD-like"/>
    <property type="match status" value="1"/>
</dbReference>
<dbReference type="InterPro" id="IPR052039">
    <property type="entry name" value="Caspase-related_regulators"/>
</dbReference>
<keyword evidence="3" id="KW-1185">Reference proteome</keyword>
<dbReference type="Gene3D" id="1.10.101.10">
    <property type="entry name" value="PGBD-like superfamily/PGBD"/>
    <property type="match status" value="1"/>
</dbReference>
<dbReference type="InterPro" id="IPR029030">
    <property type="entry name" value="Caspase-like_dom_sf"/>
</dbReference>
<keyword evidence="2" id="KW-0378">Hydrolase</keyword>
<proteinExistence type="predicted"/>
<reference evidence="2 3" key="1">
    <citation type="submission" date="2023-05" db="EMBL/GenBank/DDBJ databases">
        <title>Sedimentitalea sp. nov. JM2-8.</title>
        <authorList>
            <person name="Huang J."/>
        </authorList>
    </citation>
    <scope>NUCLEOTIDE SEQUENCE [LARGE SCALE GENOMIC DNA]</scope>
    <source>
        <strain evidence="2 3">JM2-8</strain>
    </source>
</reference>
<dbReference type="PROSITE" id="PS50208">
    <property type="entry name" value="CASPASE_P20"/>
    <property type="match status" value="1"/>
</dbReference>
<name>A0ABT7FCN8_9RHOB</name>
<dbReference type="InterPro" id="IPR036366">
    <property type="entry name" value="PGBDSf"/>
</dbReference>
<dbReference type="SUPFAM" id="SSF52129">
    <property type="entry name" value="Caspase-like"/>
    <property type="match status" value="1"/>
</dbReference>
<evidence type="ECO:0000259" key="1">
    <source>
        <dbReference type="PROSITE" id="PS50208"/>
    </source>
</evidence>
<dbReference type="EMBL" id="JASNJE010000006">
    <property type="protein sequence ID" value="MDK3072882.1"/>
    <property type="molecule type" value="Genomic_DNA"/>
</dbReference>
<dbReference type="InterPro" id="IPR001309">
    <property type="entry name" value="Pept_C14_p20"/>
</dbReference>
<feature type="domain" description="Caspase family p20" evidence="1">
    <location>
        <begin position="17"/>
        <end position="150"/>
    </location>
</feature>
<evidence type="ECO:0000313" key="2">
    <source>
        <dbReference type="EMBL" id="MDK3072882.1"/>
    </source>
</evidence>
<evidence type="ECO:0000313" key="3">
    <source>
        <dbReference type="Proteomes" id="UP001227126"/>
    </source>
</evidence>
<sequence>MFLFVLCLCWPALAQADRKIGLVIGNDAYSQVPSLDKAVADAESVAVALRAQGFEILTAINADRRNMNRSISDFTGRLEPGDSAFLFFAGHGVEIDGENYLLPTDIVAPESGERDFIKAESIALSGLLDRVRASGARMTIAIVDACRNNPFHTATGRSIGGTRGLGRITAPQGTFVIFSAGAGQLALDELTEDDPARNSVFTRALLPRLAQPGLELRTLMAELRVEVRNMARTVNHQQFPAYYDELLGEFYFADSAAPGVEQVVGPAGDSAPARMAAAPPDTMRQDFELARSIGTVAALTAFLDRYADRSEAFSYQIAEQLVAQKRAATVTENPVPEDAPSAPDIPDRRDIIRQTQLALNAAGCSAGGADGIIGSRTRSAFERFIADTGTDVQGADLGSARALAALRAADGARCKTVVTQTPAEISPGQSAAFDLTGGWQFRASCPLFIKTTGSVRYRRSGPDTFRGSLQDSLGQTATVHATLSGRTLKLVLYWPNLTTYATGTLSPDGNSYTDVSNTGCTATAWRAG</sequence>
<dbReference type="PANTHER" id="PTHR22576">
    <property type="entry name" value="MUCOSA ASSOCIATED LYMPHOID TISSUE LYMPHOMA TRANSLOCATION PROTEIN 1/PARACASPASE"/>
    <property type="match status" value="1"/>
</dbReference>
<organism evidence="2 3">
    <name type="scientific">Sedimentitalea xiamensis</name>
    <dbReference type="NCBI Taxonomy" id="3050037"/>
    <lineage>
        <taxon>Bacteria</taxon>
        <taxon>Pseudomonadati</taxon>
        <taxon>Pseudomonadota</taxon>
        <taxon>Alphaproteobacteria</taxon>
        <taxon>Rhodobacterales</taxon>
        <taxon>Paracoccaceae</taxon>
        <taxon>Sedimentitalea</taxon>
    </lineage>
</organism>
<accession>A0ABT7FCN8</accession>